<dbReference type="eggNOG" id="COG4724">
    <property type="taxonomic scope" value="Bacteria"/>
</dbReference>
<dbReference type="OrthoDB" id="1089471at2"/>
<sequence>MLNYRVVLNKAGKIIVFSFLIFFLFSLSFYPERAAALKKPVNLNRILQPYGPFIEVEDVVDWEPSQDPDAKYNQANISLKKRFAGPNFKQGVNPEAKIMSIALTNADTKNAPARGTDSFSTYNFSYWQYLDTYVYWAGLVPTADIINAAHKNGVPVLGTIGFPWGQGKGYVKRLRDFLQQDQAGEFIAANKLIEIADFYGFDGYFFNQESYGTTAADSEKLIEFISYLKAKKPELIISWYDSMINQGPVVYQDALNDKNDHFFQKNGAKIADQFFLNYNWNQAKIEKSVQTAKKHQRSPYAVYAGLDVQQNSYLTEFRVEELLDTNSKLKVSLGLFAPNSTLSMAQDPLDFYKKESIFWLGSAANLDSVEQLEEQIDWPGMASFVSTKSAIRSKPFVSNFNTGQGKKYFIAGKLAKDSAWNNRSLQEYLPTWRWQIDSVGPKLKAGFDFEDAYNGGSSLKLSGDLAAKKANIIALYKTKLDINQASYLALTYKSPIAAADLELGLSLKPQAQPKDYKFFDLKVKGDNQWQQVQLPLKSIAGQRIYAVALKVKAKTKIENYKLNLGQIKIYDQAKIQPIKAPAEINIDRLIYQNAQSLEARISWPKLDNPNLAFYELYRVKTNQKEEFIGATYNHAYYISKLEREKNTDKVKIKLVPVSQNYKRGEAAYLNFAFKIPPSATEIPESKTRINLALAKKVRASAENKAEPAAKAVDGTVANNSKWCVTNAEKGWLEIKLDQPQQVQRWRVEHAEAGGETKLMNTRDFKLQFSADKGKTYQDLDQVKNNEAMITDRNLKEAVIAQYFRLWIDNSGESPWGAIRIYEFQLYKEPRVARTNYIPLSYAQALNNKGAQDEFILENIVGAQTVHLYQSLDAQKPFLSQAIDPNDSSRFKLDNLNFGSQAGRIYYTVQAETKAESIKMSTAYEAEK</sequence>
<evidence type="ECO:0000256" key="2">
    <source>
        <dbReference type="SAM" id="Phobius"/>
    </source>
</evidence>
<dbReference type="Pfam" id="PF03644">
    <property type="entry name" value="Glyco_hydro_85"/>
    <property type="match status" value="1"/>
</dbReference>
<dbReference type="eggNOG" id="COG1196">
    <property type="taxonomic scope" value="Bacteria"/>
</dbReference>
<dbReference type="GO" id="GO:0033925">
    <property type="term" value="F:mannosyl-glycoprotein endo-beta-N-acetylglucosaminidase activity"/>
    <property type="evidence" value="ECO:0007669"/>
    <property type="project" value="UniProtKB-EC"/>
</dbReference>
<dbReference type="InterPro" id="IPR005201">
    <property type="entry name" value="TIM_ENGase"/>
</dbReference>
<dbReference type="HOGENOM" id="CLU_008357_0_0_9"/>
<dbReference type="PANTHER" id="PTHR13246:SF1">
    <property type="entry name" value="CYTOSOLIC ENDO-BETA-N-ACETYLGLUCOSAMINIDASE"/>
    <property type="match status" value="1"/>
</dbReference>
<dbReference type="PATRIC" id="fig|572479.3.peg.2099"/>
<dbReference type="InterPro" id="IPR013783">
    <property type="entry name" value="Ig-like_fold"/>
</dbReference>
<dbReference type="PROSITE" id="PS50022">
    <property type="entry name" value="FA58C_3"/>
    <property type="match status" value="1"/>
</dbReference>
<accession>E3DS33</accession>
<dbReference type="Gene3D" id="2.60.40.10">
    <property type="entry name" value="Immunoglobulins"/>
    <property type="match status" value="1"/>
</dbReference>
<feature type="domain" description="F5/8 type C" evidence="3">
    <location>
        <begin position="684"/>
        <end position="828"/>
    </location>
</feature>
<evidence type="ECO:0000313" key="5">
    <source>
        <dbReference type="Proteomes" id="UP000006866"/>
    </source>
</evidence>
<dbReference type="InterPro" id="IPR032979">
    <property type="entry name" value="ENGase"/>
</dbReference>
<gene>
    <name evidence="4" type="ordered locus">Hprae_2062</name>
</gene>
<dbReference type="KEGG" id="hpk:Hprae_2062"/>
<dbReference type="Pfam" id="PF21910">
    <property type="entry name" value="GH85_C"/>
    <property type="match status" value="1"/>
</dbReference>
<dbReference type="STRING" id="572479.Hprae_2062"/>
<keyword evidence="2" id="KW-1133">Transmembrane helix</keyword>
<name>E3DS33_HALPG</name>
<dbReference type="SUPFAM" id="SSF49785">
    <property type="entry name" value="Galactose-binding domain-like"/>
    <property type="match status" value="1"/>
</dbReference>
<feature type="transmembrane region" description="Helical" evidence="2">
    <location>
        <begin position="12"/>
        <end position="30"/>
    </location>
</feature>
<organism evidence="4 5">
    <name type="scientific">Halanaerobium praevalens (strain ATCC 33744 / DSM 2228 / GSL)</name>
    <dbReference type="NCBI Taxonomy" id="572479"/>
    <lineage>
        <taxon>Bacteria</taxon>
        <taxon>Bacillati</taxon>
        <taxon>Bacillota</taxon>
        <taxon>Clostridia</taxon>
        <taxon>Halanaerobiales</taxon>
        <taxon>Halanaerobiaceae</taxon>
        <taxon>Halanaerobium</taxon>
    </lineage>
</organism>
<dbReference type="CAZy" id="GH85">
    <property type="family name" value="Glycoside Hydrolase Family 85"/>
</dbReference>
<dbReference type="EC" id="3.2.1.96" evidence="4"/>
<dbReference type="Gene3D" id="3.20.20.80">
    <property type="entry name" value="Glycosidases"/>
    <property type="match status" value="1"/>
</dbReference>
<dbReference type="EMBL" id="CP002175">
    <property type="protein sequence ID" value="ADO78181.1"/>
    <property type="molecule type" value="Genomic_DNA"/>
</dbReference>
<keyword evidence="2" id="KW-0472">Membrane</keyword>
<dbReference type="CDD" id="cd06547">
    <property type="entry name" value="GH85_ENGase"/>
    <property type="match status" value="1"/>
</dbReference>
<dbReference type="InterPro" id="IPR008979">
    <property type="entry name" value="Galactose-bd-like_sf"/>
</dbReference>
<reference evidence="5" key="1">
    <citation type="submission" date="2010-10" db="EMBL/GenBank/DDBJ databases">
        <title>The complete genome of Halanaerobium praevalens DSM 2228.</title>
        <authorList>
            <consortium name="US DOE Joint Genome Institute (JGI-PGF)"/>
            <person name="Lucas S."/>
            <person name="Copeland A."/>
            <person name="Lapidus A."/>
            <person name="Glavina del Rio T."/>
            <person name="Dalin E."/>
            <person name="Tice H."/>
            <person name="Bruce D."/>
            <person name="Goodwin L."/>
            <person name="Pitluck S."/>
            <person name="Kyrpides N."/>
            <person name="Mavromatis K."/>
            <person name="Ivanova N."/>
            <person name="Ovchinnikova G."/>
            <person name="Chertkov O."/>
            <person name="Detter J.C."/>
            <person name="Han C."/>
            <person name="Larimer F."/>
            <person name="Land M."/>
            <person name="Hauser L."/>
            <person name="Markowitz V."/>
            <person name="Cheng J.-F."/>
            <person name="Hugenholtz P."/>
            <person name="Woyke T."/>
            <person name="Wu D."/>
            <person name="Tindall B."/>
            <person name="Pomrenke H.G."/>
            <person name="Brambilla E."/>
            <person name="Klenk H.-P."/>
            <person name="Eisen J.A."/>
        </authorList>
    </citation>
    <scope>NUCLEOTIDE SEQUENCE [LARGE SCALE GENOMIC DNA]</scope>
    <source>
        <strain evidence="5">ATCC 33744 / DSM 2228 / GSL</strain>
    </source>
</reference>
<reference evidence="4 5" key="2">
    <citation type="journal article" date="2011" name="Stand. Genomic Sci.">
        <title>Complete genome sequence of the extremely halophilic Halanaerobium praevalens type strain (GSL).</title>
        <authorList>
            <person name="Ivanova N."/>
            <person name="Sikorski J."/>
            <person name="Chertkov O."/>
            <person name="Nolan M."/>
            <person name="Lucas S."/>
            <person name="Hammon N."/>
            <person name="Deshpande S."/>
            <person name="Cheng J.F."/>
            <person name="Tapia R."/>
            <person name="Han C."/>
            <person name="Goodwin L."/>
            <person name="Pitluck S."/>
            <person name="Huntemann M."/>
            <person name="Liolios K."/>
            <person name="Pagani I."/>
            <person name="Mavromatis K."/>
            <person name="Ovchinikova G."/>
            <person name="Pati A."/>
            <person name="Chen A."/>
            <person name="Palaniappan K."/>
            <person name="Land M."/>
            <person name="Hauser L."/>
            <person name="Brambilla E.M."/>
            <person name="Kannan K.P."/>
            <person name="Rohde M."/>
            <person name="Tindall B.J."/>
            <person name="Goker M."/>
            <person name="Detter J.C."/>
            <person name="Woyke T."/>
            <person name="Bristow J."/>
            <person name="Eisen J.A."/>
            <person name="Markowitz V."/>
            <person name="Hugenholtz P."/>
            <person name="Kyrpides N.C."/>
            <person name="Klenk H.P."/>
            <person name="Lapidus A."/>
        </authorList>
    </citation>
    <scope>NUCLEOTIDE SEQUENCE [LARGE SCALE GENOMIC DNA]</scope>
    <source>
        <strain evidence="5">ATCC 33744 / DSM 2228 / GSL</strain>
    </source>
</reference>
<dbReference type="InterPro" id="IPR000421">
    <property type="entry name" value="FA58C"/>
</dbReference>
<keyword evidence="2" id="KW-0812">Transmembrane</keyword>
<evidence type="ECO:0000313" key="4">
    <source>
        <dbReference type="EMBL" id="ADO78181.1"/>
    </source>
</evidence>
<dbReference type="AlphaFoldDB" id="E3DS33"/>
<keyword evidence="5" id="KW-1185">Reference proteome</keyword>
<dbReference type="Proteomes" id="UP000006866">
    <property type="component" value="Chromosome"/>
</dbReference>
<keyword evidence="1 4" id="KW-0326">Glycosidase</keyword>
<keyword evidence="4" id="KW-0378">Hydrolase</keyword>
<evidence type="ECO:0000259" key="3">
    <source>
        <dbReference type="PROSITE" id="PS50022"/>
    </source>
</evidence>
<dbReference type="CAZy" id="CBM32">
    <property type="family name" value="Carbohydrate-Binding Module Family 32"/>
</dbReference>
<dbReference type="PANTHER" id="PTHR13246">
    <property type="entry name" value="ENDO BETA N-ACETYLGLUCOSAMINIDASE"/>
    <property type="match status" value="1"/>
</dbReference>
<evidence type="ECO:0000256" key="1">
    <source>
        <dbReference type="ARBA" id="ARBA00023295"/>
    </source>
</evidence>
<dbReference type="Pfam" id="PF00754">
    <property type="entry name" value="F5_F8_type_C"/>
    <property type="match status" value="1"/>
</dbReference>
<protein>
    <submittedName>
        <fullName evidence="4">Mannosyl-glycoprotein endo-beta-N-acetylglucosaminidase</fullName>
        <ecNumber evidence="4">3.2.1.96</ecNumber>
    </submittedName>
</protein>
<dbReference type="InterPro" id="IPR054110">
    <property type="entry name" value="EndoD-like_D2"/>
</dbReference>
<dbReference type="Gene3D" id="2.60.120.260">
    <property type="entry name" value="Galactose-binding domain-like"/>
    <property type="match status" value="2"/>
</dbReference>
<dbReference type="GO" id="GO:0005829">
    <property type="term" value="C:cytosol"/>
    <property type="evidence" value="ECO:0007669"/>
    <property type="project" value="UniProtKB-SubCell"/>
</dbReference>
<dbReference type="RefSeq" id="WP_014554197.1">
    <property type="nucleotide sequence ID" value="NC_017455.1"/>
</dbReference>
<proteinExistence type="predicted"/>